<dbReference type="AlphaFoldDB" id="A0A1E1JVW5"/>
<reference evidence="3" key="1">
    <citation type="submission" date="2016-03" db="EMBL/GenBank/DDBJ databases">
        <authorList>
            <person name="Guldener U."/>
        </authorList>
    </citation>
    <scope>NUCLEOTIDE SEQUENCE [LARGE SCALE GENOMIC DNA]</scope>
    <source>
        <strain evidence="3">04CH-RAC-A.6.1</strain>
    </source>
</reference>
<sequence length="333" mass="37594">MQDNRARKTARQKGSSNDPNLSSAQMKSVTKSAIKKFGPFLLTGLAAIAEHHWLKKDDSSTEEGNAREHRSKPSRSHSERGALRKEKVENEEEAEVRALKDELARMRDELKNRGDEALIGDDGARAIPVESAIPPSLVRGPRSLHSEHVSFQHEQPEDFVKMPFAPTPPVSYPAPFDEFRATRPPQLYDPLDPSMRGLDRNREFEGSDFSSRRRQYRPRSNMHLNRNSKIQRRSIRENEDKSWHATKVAAVAGLVEGLHVDDGKGDWVGMKGVRVGTTAAATFGATYLREREPRDYRMREVVSDVGTGILVSGLVYGKARDSRPSEKRRWTLC</sequence>
<gene>
    <name evidence="2" type="ORF">RAG0_00139</name>
</gene>
<organism evidence="2 3">
    <name type="scientific">Rhynchosporium agropyri</name>
    <dbReference type="NCBI Taxonomy" id="914238"/>
    <lineage>
        <taxon>Eukaryota</taxon>
        <taxon>Fungi</taxon>
        <taxon>Dikarya</taxon>
        <taxon>Ascomycota</taxon>
        <taxon>Pezizomycotina</taxon>
        <taxon>Leotiomycetes</taxon>
        <taxon>Helotiales</taxon>
        <taxon>Ploettnerulaceae</taxon>
        <taxon>Rhynchosporium</taxon>
    </lineage>
</organism>
<evidence type="ECO:0000313" key="3">
    <source>
        <dbReference type="Proteomes" id="UP000178912"/>
    </source>
</evidence>
<evidence type="ECO:0000256" key="1">
    <source>
        <dbReference type="SAM" id="MobiDB-lite"/>
    </source>
</evidence>
<dbReference type="Proteomes" id="UP000178912">
    <property type="component" value="Unassembled WGS sequence"/>
</dbReference>
<feature type="compositionally biased region" description="Basic and acidic residues" evidence="1">
    <location>
        <begin position="76"/>
        <end position="88"/>
    </location>
</feature>
<feature type="compositionally biased region" description="Basic and acidic residues" evidence="1">
    <location>
        <begin position="54"/>
        <end position="68"/>
    </location>
</feature>
<feature type="region of interest" description="Disordered" evidence="1">
    <location>
        <begin position="1"/>
        <end position="29"/>
    </location>
</feature>
<feature type="compositionally biased region" description="Polar residues" evidence="1">
    <location>
        <begin position="12"/>
        <end position="29"/>
    </location>
</feature>
<proteinExistence type="predicted"/>
<accession>A0A1E1JVW5</accession>
<dbReference type="OrthoDB" id="3557310at2759"/>
<protein>
    <submittedName>
        <fullName evidence="2">Uncharacterized protein</fullName>
    </submittedName>
</protein>
<feature type="region of interest" description="Disordered" evidence="1">
    <location>
        <begin position="54"/>
        <end position="96"/>
    </location>
</feature>
<feature type="region of interest" description="Disordered" evidence="1">
    <location>
        <begin position="183"/>
        <end position="241"/>
    </location>
</feature>
<keyword evidence="3" id="KW-1185">Reference proteome</keyword>
<evidence type="ECO:0000313" key="2">
    <source>
        <dbReference type="EMBL" id="CZS88394.1"/>
    </source>
</evidence>
<name>A0A1E1JVW5_9HELO</name>
<dbReference type="EMBL" id="FJUX01000001">
    <property type="protein sequence ID" value="CZS88394.1"/>
    <property type="molecule type" value="Genomic_DNA"/>
</dbReference>